<gene>
    <name evidence="1" type="ORF">SAMN05660420_01287</name>
</gene>
<dbReference type="RefSeq" id="WP_092345900.1">
    <property type="nucleotide sequence ID" value="NZ_FNQN01000003.1"/>
</dbReference>
<proteinExistence type="predicted"/>
<dbReference type="Proteomes" id="UP000199409">
    <property type="component" value="Unassembled WGS sequence"/>
</dbReference>
<sequence length="186" mass="20949">MPLQPLDKTFKIAWLNHDSWTESYIGTRKLVYEVLPAKNNDLTEETSALCQLAVVGANHMMEVALFGLIRPHIGSQLPDFSITQKQFDNGGYHKALTNWVEPITGSPLDLSAEPFLSTELLRKRRNDTVHKSSAIATVEMARAALYSAVEGTKALYTHFGNQSKYRPFLEKYPVHQEPMFSSVQLP</sequence>
<dbReference type="AlphaFoldDB" id="A0A1H3YL18"/>
<name>A0A1H3YL18_9BACT</name>
<dbReference type="EMBL" id="FNQN01000003">
    <property type="protein sequence ID" value="SEA12299.1"/>
    <property type="molecule type" value="Genomic_DNA"/>
</dbReference>
<reference evidence="1 2" key="1">
    <citation type="submission" date="2016-10" db="EMBL/GenBank/DDBJ databases">
        <authorList>
            <person name="de Groot N.N."/>
        </authorList>
    </citation>
    <scope>NUCLEOTIDE SEQUENCE [LARGE SCALE GENOMIC DNA]</scope>
    <source>
        <strain evidence="1 2">DSM 7343</strain>
    </source>
</reference>
<organism evidence="1 2">
    <name type="scientific">Desulfuromusa kysingii</name>
    <dbReference type="NCBI Taxonomy" id="37625"/>
    <lineage>
        <taxon>Bacteria</taxon>
        <taxon>Pseudomonadati</taxon>
        <taxon>Thermodesulfobacteriota</taxon>
        <taxon>Desulfuromonadia</taxon>
        <taxon>Desulfuromonadales</taxon>
        <taxon>Geopsychrobacteraceae</taxon>
        <taxon>Desulfuromusa</taxon>
    </lineage>
</organism>
<evidence type="ECO:0000313" key="2">
    <source>
        <dbReference type="Proteomes" id="UP000199409"/>
    </source>
</evidence>
<keyword evidence="2" id="KW-1185">Reference proteome</keyword>
<dbReference type="STRING" id="37625.SAMN05660420_01287"/>
<evidence type="ECO:0000313" key="1">
    <source>
        <dbReference type="EMBL" id="SEA12299.1"/>
    </source>
</evidence>
<accession>A0A1H3YL18</accession>
<protein>
    <submittedName>
        <fullName evidence="1">Uncharacterized protein</fullName>
    </submittedName>
</protein>
<dbReference type="OrthoDB" id="7068583at2"/>